<organism evidence="2 3">
    <name type="scientific">Mesorhizobium sangaii</name>
    <dbReference type="NCBI Taxonomy" id="505389"/>
    <lineage>
        <taxon>Bacteria</taxon>
        <taxon>Pseudomonadati</taxon>
        <taxon>Pseudomonadota</taxon>
        <taxon>Alphaproteobacteria</taxon>
        <taxon>Hyphomicrobiales</taxon>
        <taxon>Phyllobacteriaceae</taxon>
        <taxon>Mesorhizobium</taxon>
    </lineage>
</organism>
<proteinExistence type="predicted"/>
<dbReference type="EMBL" id="JACHEF010000003">
    <property type="protein sequence ID" value="MBB6411270.1"/>
    <property type="molecule type" value="Genomic_DNA"/>
</dbReference>
<dbReference type="AlphaFoldDB" id="A0A841PKQ2"/>
<evidence type="ECO:0000313" key="2">
    <source>
        <dbReference type="EMBL" id="MBB6411270.1"/>
    </source>
</evidence>
<protein>
    <submittedName>
        <fullName evidence="2">Uncharacterized protein</fullName>
    </submittedName>
</protein>
<sequence>MRRSVKILVPVLAVVSTEAMAHEWYTGKKDPVTGFDCCAGSECAAIPDSEVREMPGGYLYLPTGEFIPLRRVQHSHDWQYHRCIYHSEFLNLDQGSFRKGDTRCFFAPHTEIGAAQQRPWPG</sequence>
<comment type="caution">
    <text evidence="2">The sequence shown here is derived from an EMBL/GenBank/DDBJ whole genome shotgun (WGS) entry which is preliminary data.</text>
</comment>
<dbReference type="Proteomes" id="UP000556329">
    <property type="component" value="Unassembled WGS sequence"/>
</dbReference>
<dbReference type="RefSeq" id="WP_184874257.1">
    <property type="nucleotide sequence ID" value="NZ_JACHEF010000003.1"/>
</dbReference>
<keyword evidence="1" id="KW-0732">Signal</keyword>
<feature type="chain" id="PRO_5032997068" evidence="1">
    <location>
        <begin position="22"/>
        <end position="122"/>
    </location>
</feature>
<accession>A0A841PKQ2</accession>
<reference evidence="2 3" key="1">
    <citation type="submission" date="2020-08" db="EMBL/GenBank/DDBJ databases">
        <title>Genomic Encyclopedia of Type Strains, Phase IV (KMG-IV): sequencing the most valuable type-strain genomes for metagenomic binning, comparative biology and taxonomic classification.</title>
        <authorList>
            <person name="Goeker M."/>
        </authorList>
    </citation>
    <scope>NUCLEOTIDE SEQUENCE [LARGE SCALE GENOMIC DNA]</scope>
    <source>
        <strain evidence="2 3">DSM 100039</strain>
    </source>
</reference>
<evidence type="ECO:0000313" key="3">
    <source>
        <dbReference type="Proteomes" id="UP000556329"/>
    </source>
</evidence>
<evidence type="ECO:0000256" key="1">
    <source>
        <dbReference type="SAM" id="SignalP"/>
    </source>
</evidence>
<feature type="signal peptide" evidence="1">
    <location>
        <begin position="1"/>
        <end position="21"/>
    </location>
</feature>
<keyword evidence="3" id="KW-1185">Reference proteome</keyword>
<gene>
    <name evidence="2" type="ORF">HNQ71_003944</name>
</gene>
<name>A0A841PKQ2_9HYPH</name>